<dbReference type="Ensembl" id="ENSACOT00000020966.1">
    <property type="protein sequence ID" value="ENSACOP00000020234.1"/>
    <property type="gene ID" value="ENSACOG00000013935.1"/>
</dbReference>
<accession>A0A8B9G5N0</accession>
<evidence type="ECO:0000256" key="1">
    <source>
        <dbReference type="ARBA" id="ARBA00004123"/>
    </source>
</evidence>
<dbReference type="GO" id="GO:0003676">
    <property type="term" value="F:nucleic acid binding"/>
    <property type="evidence" value="ECO:0007669"/>
    <property type="project" value="InterPro"/>
</dbReference>
<keyword evidence="5" id="KW-0269">Exonuclease</keyword>
<dbReference type="GO" id="GO:0010629">
    <property type="term" value="P:negative regulation of gene expression"/>
    <property type="evidence" value="ECO:0007669"/>
    <property type="project" value="UniProtKB-ARBA"/>
</dbReference>
<dbReference type="InterPro" id="IPR047021">
    <property type="entry name" value="REXO1/3/4-like"/>
</dbReference>
<evidence type="ECO:0000256" key="3">
    <source>
        <dbReference type="ARBA" id="ARBA00022722"/>
    </source>
</evidence>
<dbReference type="InterPro" id="IPR036397">
    <property type="entry name" value="RNaseH_sf"/>
</dbReference>
<reference evidence="8" key="2">
    <citation type="submission" date="2025-09" db="UniProtKB">
        <authorList>
            <consortium name="Ensembl"/>
        </authorList>
    </citation>
    <scope>IDENTIFICATION</scope>
</reference>
<dbReference type="InterPro" id="IPR013520">
    <property type="entry name" value="Ribonucl_H"/>
</dbReference>
<dbReference type="GO" id="GO:0005634">
    <property type="term" value="C:nucleus"/>
    <property type="evidence" value="ECO:0007669"/>
    <property type="project" value="UniProtKB-SubCell"/>
</dbReference>
<protein>
    <recommendedName>
        <fullName evidence="7">Exonuclease domain-containing protein</fullName>
    </recommendedName>
</protein>
<dbReference type="FunFam" id="3.30.420.10:FF:000031">
    <property type="entry name" value="RNA exonuclease 1"/>
    <property type="match status" value="1"/>
</dbReference>
<dbReference type="PANTHER" id="PTHR12801">
    <property type="entry name" value="RNA EXONUCLEASE REXO1 / RECO3 FAMILY MEMBER-RELATED"/>
    <property type="match status" value="1"/>
</dbReference>
<keyword evidence="9" id="KW-1185">Reference proteome</keyword>
<evidence type="ECO:0000256" key="4">
    <source>
        <dbReference type="ARBA" id="ARBA00022801"/>
    </source>
</evidence>
<evidence type="ECO:0000256" key="5">
    <source>
        <dbReference type="ARBA" id="ARBA00022839"/>
    </source>
</evidence>
<dbReference type="GO" id="GO:0004527">
    <property type="term" value="F:exonuclease activity"/>
    <property type="evidence" value="ECO:0007669"/>
    <property type="project" value="UniProtKB-KW"/>
</dbReference>
<evidence type="ECO:0000313" key="8">
    <source>
        <dbReference type="Ensembl" id="ENSACOP00000020234.1"/>
    </source>
</evidence>
<dbReference type="PANTHER" id="PTHR12801:SF152">
    <property type="entry name" value="EXONUCLEASE DOMAIN-CONTAINING PROTEIN"/>
    <property type="match status" value="1"/>
</dbReference>
<organism evidence="8 9">
    <name type="scientific">Amazona collaria</name>
    <name type="common">yellow-billed parrot</name>
    <dbReference type="NCBI Taxonomy" id="241587"/>
    <lineage>
        <taxon>Eukaryota</taxon>
        <taxon>Metazoa</taxon>
        <taxon>Chordata</taxon>
        <taxon>Craniata</taxon>
        <taxon>Vertebrata</taxon>
        <taxon>Euteleostomi</taxon>
        <taxon>Archelosauria</taxon>
        <taxon>Archosauria</taxon>
        <taxon>Dinosauria</taxon>
        <taxon>Saurischia</taxon>
        <taxon>Theropoda</taxon>
        <taxon>Coelurosauria</taxon>
        <taxon>Aves</taxon>
        <taxon>Neognathae</taxon>
        <taxon>Neoaves</taxon>
        <taxon>Telluraves</taxon>
        <taxon>Australaves</taxon>
        <taxon>Psittaciformes</taxon>
        <taxon>Psittacidae</taxon>
        <taxon>Amazona</taxon>
    </lineage>
</organism>
<keyword evidence="3" id="KW-0540">Nuclease</keyword>
<dbReference type="Proteomes" id="UP000694522">
    <property type="component" value="Unplaced"/>
</dbReference>
<evidence type="ECO:0000256" key="2">
    <source>
        <dbReference type="ARBA" id="ARBA00006357"/>
    </source>
</evidence>
<dbReference type="InterPro" id="IPR034922">
    <property type="entry name" value="REX1-like_exo"/>
</dbReference>
<proteinExistence type="inferred from homology"/>
<keyword evidence="4" id="KW-0378">Hydrolase</keyword>
<keyword evidence="6" id="KW-0539">Nucleus</keyword>
<evidence type="ECO:0000259" key="7">
    <source>
        <dbReference type="SMART" id="SM00479"/>
    </source>
</evidence>
<dbReference type="Pfam" id="PF15870">
    <property type="entry name" value="EloA-BP1"/>
    <property type="match status" value="2"/>
</dbReference>
<sequence>MQEFSEEASILQYVPAFLNRILHAAIKARLSCDSDAAFVPYFGLVCFFKVFTWKRPSIPESGCKLPQETRQQYFTCFLTECVKTCSTVNEAINKALIEEQSIYDRCGNKKMYLNLAVRTLKRLRGLGSGKGWNCCLGRLFFRDALYELLKQYLLTKEQLNENNFPQQHPGKNGSAILIGVKNAGCNGKCLVDSFRRVCCRCGEIYAVTSLGTHQRKEECNYHSGGVLKQRGRSPWHSVFTETLHVHDGRSEKLEGFMKTLIKSPPLDGTHDLYALNCEMCYTTRGLELTRVTVVDSKLEVVYDAFVKPDGKVVDYDIRLSGVTENDLKNTTTTLRAVQAVLLNLFSVDTILIGHNLENDLFALKLIHDMVVDTSIVFPHPLGLPHKRTLRSLTADYLRRIHQDDVGYDSRENAMACMELILWKVREDNRTRK</sequence>
<dbReference type="InterPro" id="IPR031736">
    <property type="entry name" value="REXO1-like_dom"/>
</dbReference>
<dbReference type="InterPro" id="IPR012337">
    <property type="entry name" value="RNaseH-like_sf"/>
</dbReference>
<name>A0A8B9G5N0_9PSIT</name>
<comment type="similarity">
    <text evidence="2">Belongs to the REXO1/REXO3 family.</text>
</comment>
<evidence type="ECO:0000313" key="9">
    <source>
        <dbReference type="Proteomes" id="UP000694522"/>
    </source>
</evidence>
<evidence type="ECO:0000256" key="6">
    <source>
        <dbReference type="ARBA" id="ARBA00023242"/>
    </source>
</evidence>
<comment type="subcellular location">
    <subcellularLocation>
        <location evidence="1">Nucleus</location>
    </subcellularLocation>
</comment>
<dbReference type="SMART" id="SM00479">
    <property type="entry name" value="EXOIII"/>
    <property type="match status" value="1"/>
</dbReference>
<reference evidence="8" key="1">
    <citation type="submission" date="2025-08" db="UniProtKB">
        <authorList>
            <consortium name="Ensembl"/>
        </authorList>
    </citation>
    <scope>IDENTIFICATION</scope>
</reference>
<dbReference type="Gene3D" id="3.30.420.10">
    <property type="entry name" value="Ribonuclease H-like superfamily/Ribonuclease H"/>
    <property type="match status" value="1"/>
</dbReference>
<dbReference type="SUPFAM" id="SSF53098">
    <property type="entry name" value="Ribonuclease H-like"/>
    <property type="match status" value="1"/>
</dbReference>
<dbReference type="AlphaFoldDB" id="A0A8B9G5N0"/>
<feature type="domain" description="Exonuclease" evidence="7">
    <location>
        <begin position="271"/>
        <end position="429"/>
    </location>
</feature>
<dbReference type="CDD" id="cd06145">
    <property type="entry name" value="REX1_like"/>
    <property type="match status" value="1"/>
</dbReference>